<dbReference type="EMBL" id="DS547107">
    <property type="protein sequence ID" value="EDR06836.1"/>
    <property type="molecule type" value="Genomic_DNA"/>
</dbReference>
<dbReference type="AlphaFoldDB" id="B0DFB8"/>
<proteinExistence type="predicted"/>
<dbReference type="Proteomes" id="UP000001194">
    <property type="component" value="Unassembled WGS sequence"/>
</dbReference>
<keyword evidence="3" id="KW-1185">Reference proteome</keyword>
<gene>
    <name evidence="2" type="ORF">LACBIDRAFT_294608</name>
</gene>
<organism evidence="3">
    <name type="scientific">Laccaria bicolor (strain S238N-H82 / ATCC MYA-4686)</name>
    <name type="common">Bicoloured deceiver</name>
    <name type="synonym">Laccaria laccata var. bicolor</name>
    <dbReference type="NCBI Taxonomy" id="486041"/>
    <lineage>
        <taxon>Eukaryota</taxon>
        <taxon>Fungi</taxon>
        <taxon>Dikarya</taxon>
        <taxon>Basidiomycota</taxon>
        <taxon>Agaricomycotina</taxon>
        <taxon>Agaricomycetes</taxon>
        <taxon>Agaricomycetidae</taxon>
        <taxon>Agaricales</taxon>
        <taxon>Agaricineae</taxon>
        <taxon>Hydnangiaceae</taxon>
        <taxon>Laccaria</taxon>
    </lineage>
</organism>
<feature type="compositionally biased region" description="Polar residues" evidence="1">
    <location>
        <begin position="29"/>
        <end position="42"/>
    </location>
</feature>
<protein>
    <submittedName>
        <fullName evidence="2">Predicted protein</fullName>
    </submittedName>
</protein>
<sequence length="316" mass="34973">MHSSSPVFQYPSTPAHTHTLDYRYHTHRPLNSSPLASPSGPKSSPVAEAQARRRSQYKARTPSTPLPSNLTRTFSSKRTVSSSGGSVFCGGSGGGLEYGTTTPTKGDSQKSLLRERFKQRCYERAAKARAKAIRGRRYAGTSEASSDGFDEALMDEDDEEDDEDIMQDELFRRIMANTNRNRKHQYKVSYSLDVGSSFDPDMEDVASWEEELTDVKLTTFLFFSSLIQGSVPGGSHPPSSSSTSVIPVTPMDELTPEDLDDEELAEYAEECARRKALEDFEGISEDDLFSWSDIEDLDDHLPPSNIGNADEAMDVV</sequence>
<feature type="compositionally biased region" description="Polar residues" evidence="1">
    <location>
        <begin position="61"/>
        <end position="71"/>
    </location>
</feature>
<dbReference type="HOGENOM" id="CLU_064558_0_0_1"/>
<evidence type="ECO:0000313" key="3">
    <source>
        <dbReference type="Proteomes" id="UP000001194"/>
    </source>
</evidence>
<dbReference type="KEGG" id="lbc:LACBIDRAFT_294608"/>
<dbReference type="GeneID" id="6078144"/>
<name>B0DFB8_LACBS</name>
<reference evidence="2 3" key="1">
    <citation type="journal article" date="2008" name="Nature">
        <title>The genome of Laccaria bicolor provides insights into mycorrhizal symbiosis.</title>
        <authorList>
            <person name="Martin F."/>
            <person name="Aerts A."/>
            <person name="Ahren D."/>
            <person name="Brun A."/>
            <person name="Danchin E.G.J."/>
            <person name="Duchaussoy F."/>
            <person name="Gibon J."/>
            <person name="Kohler A."/>
            <person name="Lindquist E."/>
            <person name="Pereda V."/>
            <person name="Salamov A."/>
            <person name="Shapiro H.J."/>
            <person name="Wuyts J."/>
            <person name="Blaudez D."/>
            <person name="Buee M."/>
            <person name="Brokstein P."/>
            <person name="Canbaeck B."/>
            <person name="Cohen D."/>
            <person name="Courty P.E."/>
            <person name="Coutinho P.M."/>
            <person name="Delaruelle C."/>
            <person name="Detter J.C."/>
            <person name="Deveau A."/>
            <person name="DiFazio S."/>
            <person name="Duplessis S."/>
            <person name="Fraissinet-Tachet L."/>
            <person name="Lucic E."/>
            <person name="Frey-Klett P."/>
            <person name="Fourrey C."/>
            <person name="Feussner I."/>
            <person name="Gay G."/>
            <person name="Grimwood J."/>
            <person name="Hoegger P.J."/>
            <person name="Jain P."/>
            <person name="Kilaru S."/>
            <person name="Labbe J."/>
            <person name="Lin Y.C."/>
            <person name="Legue V."/>
            <person name="Le Tacon F."/>
            <person name="Marmeisse R."/>
            <person name="Melayah D."/>
            <person name="Montanini B."/>
            <person name="Muratet M."/>
            <person name="Nehls U."/>
            <person name="Niculita-Hirzel H."/>
            <person name="Oudot-Le Secq M.P."/>
            <person name="Peter M."/>
            <person name="Quesneville H."/>
            <person name="Rajashekar B."/>
            <person name="Reich M."/>
            <person name="Rouhier N."/>
            <person name="Schmutz J."/>
            <person name="Yin T."/>
            <person name="Chalot M."/>
            <person name="Henrissat B."/>
            <person name="Kuees U."/>
            <person name="Lucas S."/>
            <person name="Van de Peer Y."/>
            <person name="Podila G.K."/>
            <person name="Polle A."/>
            <person name="Pukkila P.J."/>
            <person name="Richardson P.M."/>
            <person name="Rouze P."/>
            <person name="Sanders I.R."/>
            <person name="Stajich J.E."/>
            <person name="Tunlid A."/>
            <person name="Tuskan G."/>
            <person name="Grigoriev I.V."/>
        </authorList>
    </citation>
    <scope>NUCLEOTIDE SEQUENCE [LARGE SCALE GENOMIC DNA]</scope>
    <source>
        <strain evidence="3">S238N-H82 / ATCC MYA-4686</strain>
    </source>
</reference>
<evidence type="ECO:0000256" key="1">
    <source>
        <dbReference type="SAM" id="MobiDB-lite"/>
    </source>
</evidence>
<feature type="compositionally biased region" description="Acidic residues" evidence="1">
    <location>
        <begin position="148"/>
        <end position="161"/>
    </location>
</feature>
<feature type="region of interest" description="Disordered" evidence="1">
    <location>
        <begin position="24"/>
        <end position="86"/>
    </location>
</feature>
<dbReference type="RefSeq" id="XP_001882683.1">
    <property type="nucleotide sequence ID" value="XM_001882648.1"/>
</dbReference>
<dbReference type="OrthoDB" id="3268127at2759"/>
<accession>B0DFB8</accession>
<evidence type="ECO:0000313" key="2">
    <source>
        <dbReference type="EMBL" id="EDR06836.1"/>
    </source>
</evidence>
<dbReference type="InParanoid" id="B0DFB8"/>
<feature type="region of interest" description="Disordered" evidence="1">
    <location>
        <begin position="139"/>
        <end position="161"/>
    </location>
</feature>
<feature type="compositionally biased region" description="Low complexity" evidence="1">
    <location>
        <begin position="72"/>
        <end position="86"/>
    </location>
</feature>